<protein>
    <submittedName>
        <fullName evidence="2">EpsI family protein</fullName>
    </submittedName>
</protein>
<dbReference type="NCBIfam" id="TIGR02914">
    <property type="entry name" value="EpsI_fam"/>
    <property type="match status" value="1"/>
</dbReference>
<reference evidence="2 3" key="1">
    <citation type="journal article" date="2017" name="ISME J.">
        <title>Energy and carbon metabolisms in a deep terrestrial subsurface fluid microbial community.</title>
        <authorList>
            <person name="Momper L."/>
            <person name="Jungbluth S.P."/>
            <person name="Lee M.D."/>
            <person name="Amend J.P."/>
        </authorList>
    </citation>
    <scope>NUCLEOTIDE SEQUENCE [LARGE SCALE GENOMIC DNA]</scope>
    <source>
        <strain evidence="2">SURF_29</strain>
    </source>
</reference>
<gene>
    <name evidence="2" type="primary">epsI</name>
    <name evidence="2" type="ORF">C4544_02540</name>
</gene>
<comment type="caution">
    <text evidence="2">The sequence shown here is derived from an EMBL/GenBank/DDBJ whole genome shotgun (WGS) entry which is preliminary data.</text>
</comment>
<feature type="domain" description="Methanolan biosynthesis EpsI" evidence="1">
    <location>
        <begin position="9"/>
        <end position="205"/>
    </location>
</feature>
<accession>A0A419DEG7</accession>
<dbReference type="Pfam" id="PF11984">
    <property type="entry name" value="DUF3485"/>
    <property type="match status" value="1"/>
</dbReference>
<dbReference type="EMBL" id="QZJW01000018">
    <property type="protein sequence ID" value="RJO61504.1"/>
    <property type="molecule type" value="Genomic_DNA"/>
</dbReference>
<evidence type="ECO:0000313" key="2">
    <source>
        <dbReference type="EMBL" id="RJO61504.1"/>
    </source>
</evidence>
<evidence type="ECO:0000313" key="3">
    <source>
        <dbReference type="Proteomes" id="UP000285655"/>
    </source>
</evidence>
<proteinExistence type="predicted"/>
<dbReference type="Proteomes" id="UP000285655">
    <property type="component" value="Unassembled WGS sequence"/>
</dbReference>
<organism evidence="2 3">
    <name type="scientific">candidate division WS5 bacterium</name>
    <dbReference type="NCBI Taxonomy" id="2093353"/>
    <lineage>
        <taxon>Bacteria</taxon>
        <taxon>candidate division WS5</taxon>
    </lineage>
</organism>
<evidence type="ECO:0000259" key="1">
    <source>
        <dbReference type="Pfam" id="PF11984"/>
    </source>
</evidence>
<name>A0A419DEG7_9BACT</name>
<dbReference type="AlphaFoldDB" id="A0A419DEG7"/>
<sequence length="217" mass="25401">MDYKFRIWVVILLLVSALLSSYVFPKAKYKGTGFVLKLNVPTTLSDWIGEDVSKELNINPTQEVFNFISDAIAYQYTNNQREKLLFIILDAGNFHHPKVCFTSAGYKIKELEDKEFKVMDHTFKTHALFTERGKENFLSFYWIVVDKNVVHEWIEQKLKQLYFSLFNKKRVGLMVRIDIPTTENNIKNAMNIAEDFITKMSAAFPKEDKEYIFGGKR</sequence>
<dbReference type="InterPro" id="IPR014263">
    <property type="entry name" value="Methanolan_biosynth_EpsI"/>
</dbReference>